<proteinExistence type="predicted"/>
<accession>A0AAN8XTF3</accession>
<feature type="compositionally biased region" description="Acidic residues" evidence="1">
    <location>
        <begin position="39"/>
        <end position="51"/>
    </location>
</feature>
<sequence>SSITATLGSIATSGSEGDSARASSNGDGSASSLVHREDPWEEEDLPSDDESEATPVYLFLAATGLIDFIPTFAKEHIDMDALMLLTEEDLVHMKLPIGPRRKLLKAIAERKEAINDP</sequence>
<protein>
    <submittedName>
        <fullName evidence="3">Ankyrin repeat</fullName>
    </submittedName>
</protein>
<feature type="domain" description="SAM" evidence="2">
    <location>
        <begin position="48"/>
        <end position="113"/>
    </location>
</feature>
<name>A0AAN8XTF3_HALRR</name>
<feature type="non-terminal residue" evidence="3">
    <location>
        <position position="1"/>
    </location>
</feature>
<feature type="non-terminal residue" evidence="3">
    <location>
        <position position="117"/>
    </location>
</feature>
<evidence type="ECO:0000313" key="4">
    <source>
        <dbReference type="Proteomes" id="UP001381693"/>
    </source>
</evidence>
<dbReference type="Proteomes" id="UP001381693">
    <property type="component" value="Unassembled WGS sequence"/>
</dbReference>
<evidence type="ECO:0000256" key="1">
    <source>
        <dbReference type="SAM" id="MobiDB-lite"/>
    </source>
</evidence>
<dbReference type="Gene3D" id="1.10.150.50">
    <property type="entry name" value="Transcription Factor, Ets-1"/>
    <property type="match status" value="1"/>
</dbReference>
<dbReference type="InterPro" id="IPR013761">
    <property type="entry name" value="SAM/pointed_sf"/>
</dbReference>
<evidence type="ECO:0000259" key="2">
    <source>
        <dbReference type="SMART" id="SM00454"/>
    </source>
</evidence>
<evidence type="ECO:0000313" key="3">
    <source>
        <dbReference type="EMBL" id="KAK7085393.1"/>
    </source>
</evidence>
<dbReference type="EMBL" id="JAXCGZ010001048">
    <property type="protein sequence ID" value="KAK7085393.1"/>
    <property type="molecule type" value="Genomic_DNA"/>
</dbReference>
<organism evidence="3 4">
    <name type="scientific">Halocaridina rubra</name>
    <name type="common">Hawaiian red shrimp</name>
    <dbReference type="NCBI Taxonomy" id="373956"/>
    <lineage>
        <taxon>Eukaryota</taxon>
        <taxon>Metazoa</taxon>
        <taxon>Ecdysozoa</taxon>
        <taxon>Arthropoda</taxon>
        <taxon>Crustacea</taxon>
        <taxon>Multicrustacea</taxon>
        <taxon>Malacostraca</taxon>
        <taxon>Eumalacostraca</taxon>
        <taxon>Eucarida</taxon>
        <taxon>Decapoda</taxon>
        <taxon>Pleocyemata</taxon>
        <taxon>Caridea</taxon>
        <taxon>Atyoidea</taxon>
        <taxon>Atyidae</taxon>
        <taxon>Halocaridina</taxon>
    </lineage>
</organism>
<dbReference type="InterPro" id="IPR001660">
    <property type="entry name" value="SAM"/>
</dbReference>
<feature type="region of interest" description="Disordered" evidence="1">
    <location>
        <begin position="1"/>
        <end position="51"/>
    </location>
</feature>
<keyword evidence="4" id="KW-1185">Reference proteome</keyword>
<gene>
    <name evidence="3" type="primary">ANKS4B</name>
    <name evidence="3" type="ORF">SK128_019476</name>
</gene>
<dbReference type="AlphaFoldDB" id="A0AAN8XTF3"/>
<dbReference type="SUPFAM" id="SSF47769">
    <property type="entry name" value="SAM/Pointed domain"/>
    <property type="match status" value="1"/>
</dbReference>
<dbReference type="Pfam" id="PF00536">
    <property type="entry name" value="SAM_1"/>
    <property type="match status" value="1"/>
</dbReference>
<reference evidence="3 4" key="1">
    <citation type="submission" date="2023-11" db="EMBL/GenBank/DDBJ databases">
        <title>Halocaridina rubra genome assembly.</title>
        <authorList>
            <person name="Smith C."/>
        </authorList>
    </citation>
    <scope>NUCLEOTIDE SEQUENCE [LARGE SCALE GENOMIC DNA]</scope>
    <source>
        <strain evidence="3">EP-1</strain>
        <tissue evidence="3">Whole</tissue>
    </source>
</reference>
<comment type="caution">
    <text evidence="3">The sequence shown here is derived from an EMBL/GenBank/DDBJ whole genome shotgun (WGS) entry which is preliminary data.</text>
</comment>
<dbReference type="SMART" id="SM00454">
    <property type="entry name" value="SAM"/>
    <property type="match status" value="1"/>
</dbReference>
<feature type="compositionally biased region" description="Polar residues" evidence="1">
    <location>
        <begin position="1"/>
        <end position="32"/>
    </location>
</feature>